<dbReference type="EMBL" id="CAJOBH010156726">
    <property type="protein sequence ID" value="CAF4864723.1"/>
    <property type="molecule type" value="Genomic_DNA"/>
</dbReference>
<dbReference type="EMBL" id="CAJOBJ010223509">
    <property type="protein sequence ID" value="CAF5038322.1"/>
    <property type="molecule type" value="Genomic_DNA"/>
</dbReference>
<evidence type="ECO:0000313" key="5">
    <source>
        <dbReference type="EMBL" id="CAF5051012.1"/>
    </source>
</evidence>
<protein>
    <submittedName>
        <fullName evidence="1">Uncharacterized protein</fullName>
    </submittedName>
</protein>
<evidence type="ECO:0000313" key="4">
    <source>
        <dbReference type="EMBL" id="CAF5038322.1"/>
    </source>
</evidence>
<evidence type="ECO:0000313" key="1">
    <source>
        <dbReference type="EMBL" id="CAF1620270.1"/>
    </source>
</evidence>
<organism evidence="1 6">
    <name type="scientific">Rotaria magnacalcarata</name>
    <dbReference type="NCBI Taxonomy" id="392030"/>
    <lineage>
        <taxon>Eukaryota</taxon>
        <taxon>Metazoa</taxon>
        <taxon>Spiralia</taxon>
        <taxon>Gnathifera</taxon>
        <taxon>Rotifera</taxon>
        <taxon>Eurotatoria</taxon>
        <taxon>Bdelloidea</taxon>
        <taxon>Philodinida</taxon>
        <taxon>Philodinidae</taxon>
        <taxon>Rotaria</taxon>
    </lineage>
</organism>
<dbReference type="EMBL" id="CAJOBJ010229220">
    <property type="protein sequence ID" value="CAF5051012.1"/>
    <property type="molecule type" value="Genomic_DNA"/>
</dbReference>
<proteinExistence type="predicted"/>
<dbReference type="Proteomes" id="UP000681967">
    <property type="component" value="Unassembled WGS sequence"/>
</dbReference>
<accession>A0A816CDS9</accession>
<gene>
    <name evidence="2" type="ORF">BYL167_LOCUS50706</name>
    <name evidence="3" type="ORF">BYL167_LOCUS51039</name>
    <name evidence="1" type="ORF">CJN711_LOCUS37805</name>
    <name evidence="4" type="ORF">GIL414_LOCUS59279</name>
    <name evidence="5" type="ORF">GIL414_LOCUS59963</name>
</gene>
<dbReference type="AlphaFoldDB" id="A0A816CDS9"/>
<dbReference type="Proteomes" id="UP000663855">
    <property type="component" value="Unassembled WGS sequence"/>
</dbReference>
<evidence type="ECO:0000313" key="2">
    <source>
        <dbReference type="EMBL" id="CAF4864723.1"/>
    </source>
</evidence>
<feature type="non-terminal residue" evidence="1">
    <location>
        <position position="1"/>
    </location>
</feature>
<sequence>MNGIPSIKIEIDVDNKLETNKSSPTVHKTNGN</sequence>
<comment type="caution">
    <text evidence="1">The sequence shown here is derived from an EMBL/GenBank/DDBJ whole genome shotgun (WGS) entry which is preliminary data.</text>
</comment>
<dbReference type="EMBL" id="CAJNOV010018470">
    <property type="protein sequence ID" value="CAF1620270.1"/>
    <property type="molecule type" value="Genomic_DNA"/>
</dbReference>
<dbReference type="EMBL" id="CAJOBH010159297">
    <property type="protein sequence ID" value="CAF4873108.1"/>
    <property type="molecule type" value="Genomic_DNA"/>
</dbReference>
<dbReference type="Proteomes" id="UP000681720">
    <property type="component" value="Unassembled WGS sequence"/>
</dbReference>
<name>A0A816CDS9_9BILA</name>
<evidence type="ECO:0000313" key="3">
    <source>
        <dbReference type="EMBL" id="CAF4873108.1"/>
    </source>
</evidence>
<evidence type="ECO:0000313" key="6">
    <source>
        <dbReference type="Proteomes" id="UP000663855"/>
    </source>
</evidence>
<reference evidence="1" key="1">
    <citation type="submission" date="2021-02" db="EMBL/GenBank/DDBJ databases">
        <authorList>
            <person name="Nowell W R."/>
        </authorList>
    </citation>
    <scope>NUCLEOTIDE SEQUENCE</scope>
</reference>